<evidence type="ECO:0000313" key="3">
    <source>
        <dbReference type="Proteomes" id="UP000245429"/>
    </source>
</evidence>
<sequence>MKKIAIFAFAITLLATSCKKEEKTEAPVEETTEATPEVVSLKIVSDSTKVNWTAYKTTDKVAVGGSFTAISLKDTKEGETPETVLEGASFSIPVSSVFTNNPERDEKLKQFFFSVLKDTELIGGVINFKEGKTVLTLTLNGVTQSVDVTSKFENKKFTVDGVINLEDFGAQAAVESINKACYDLHKGADGVSKTWSEVAISGSVLFE</sequence>
<dbReference type="Pfam" id="PF04264">
    <property type="entry name" value="YceI"/>
    <property type="match status" value="1"/>
</dbReference>
<dbReference type="SUPFAM" id="SSF101874">
    <property type="entry name" value="YceI-like"/>
    <property type="match status" value="1"/>
</dbReference>
<feature type="domain" description="Lipid/polyisoprenoid-binding YceI-like" evidence="1">
    <location>
        <begin position="43"/>
        <end position="172"/>
    </location>
</feature>
<dbReference type="InterPro" id="IPR036761">
    <property type="entry name" value="TTHA0802/YceI-like_sf"/>
</dbReference>
<proteinExistence type="predicted"/>
<gene>
    <name evidence="2" type="ORF">DI487_11350</name>
</gene>
<keyword evidence="3" id="KW-1185">Reference proteome</keyword>
<evidence type="ECO:0000259" key="1">
    <source>
        <dbReference type="Pfam" id="PF04264"/>
    </source>
</evidence>
<evidence type="ECO:0000313" key="2">
    <source>
        <dbReference type="EMBL" id="AWM14391.1"/>
    </source>
</evidence>
<dbReference type="Gene3D" id="2.40.128.110">
    <property type="entry name" value="Lipid/polyisoprenoid-binding, YceI-like"/>
    <property type="match status" value="1"/>
</dbReference>
<accession>A0A2U8QWI1</accession>
<dbReference type="Proteomes" id="UP000245429">
    <property type="component" value="Chromosome"/>
</dbReference>
<organism evidence="2 3">
    <name type="scientific">Flavobacterium sediminis</name>
    <dbReference type="NCBI Taxonomy" id="2201181"/>
    <lineage>
        <taxon>Bacteria</taxon>
        <taxon>Pseudomonadati</taxon>
        <taxon>Bacteroidota</taxon>
        <taxon>Flavobacteriia</taxon>
        <taxon>Flavobacteriales</taxon>
        <taxon>Flavobacteriaceae</taxon>
        <taxon>Flavobacterium</taxon>
    </lineage>
</organism>
<dbReference type="PROSITE" id="PS51257">
    <property type="entry name" value="PROKAR_LIPOPROTEIN"/>
    <property type="match status" value="1"/>
</dbReference>
<dbReference type="AlphaFoldDB" id="A0A2U8QWI1"/>
<dbReference type="RefSeq" id="WP_109569751.1">
    <property type="nucleotide sequence ID" value="NZ_CP029463.1"/>
</dbReference>
<dbReference type="EMBL" id="CP029463">
    <property type="protein sequence ID" value="AWM14391.1"/>
    <property type="molecule type" value="Genomic_DNA"/>
</dbReference>
<name>A0A2U8QWI1_9FLAO</name>
<dbReference type="OrthoDB" id="5292899at2"/>
<protein>
    <recommendedName>
        <fullName evidence="1">Lipid/polyisoprenoid-binding YceI-like domain-containing protein</fullName>
    </recommendedName>
</protein>
<dbReference type="KEGG" id="fse:DI487_11350"/>
<dbReference type="InterPro" id="IPR007372">
    <property type="entry name" value="Lipid/polyisoprenoid-bd_YceI"/>
</dbReference>
<reference evidence="2 3" key="1">
    <citation type="submission" date="2018-05" db="EMBL/GenBank/DDBJ databases">
        <title>Flavobacterium sp. MEBiC07310.</title>
        <authorList>
            <person name="Baek K."/>
        </authorList>
    </citation>
    <scope>NUCLEOTIDE SEQUENCE [LARGE SCALE GENOMIC DNA]</scope>
    <source>
        <strain evidence="2 3">MEBiC07310</strain>
    </source>
</reference>